<protein>
    <submittedName>
        <fullName evidence="1">Uncharacterized protein</fullName>
    </submittedName>
</protein>
<comment type="caution">
    <text evidence="1">The sequence shown here is derived from an EMBL/GenBank/DDBJ whole genome shotgun (WGS) entry which is preliminary data.</text>
</comment>
<name>A0ABS8VM52_DATST</name>
<proteinExistence type="predicted"/>
<evidence type="ECO:0000313" key="2">
    <source>
        <dbReference type="Proteomes" id="UP000823775"/>
    </source>
</evidence>
<dbReference type="Proteomes" id="UP000823775">
    <property type="component" value="Unassembled WGS sequence"/>
</dbReference>
<sequence length="182" mass="20913">MSAQKKRNFQIEAFKHRVVVDPKYAEKNGRSLSMQFMRFTIITPVVLVLKSSIGSDTTLGEPHPKDPGNRAIRNAYNMVLHKFGEKLWPGLVSTDITFEIANSIETAQGGLFLEELNRKWAEHNKALQTVEMYIDVLQYTKKTLKAFVMSSDFCRLESQQFIECCDCGDYLKKAEKRLNEEI</sequence>
<evidence type="ECO:0000313" key="1">
    <source>
        <dbReference type="EMBL" id="MCE0480741.1"/>
    </source>
</evidence>
<dbReference type="EMBL" id="JACEIK010005112">
    <property type="protein sequence ID" value="MCE0480741.1"/>
    <property type="molecule type" value="Genomic_DNA"/>
</dbReference>
<accession>A0ABS8VM52</accession>
<reference evidence="1 2" key="1">
    <citation type="journal article" date="2021" name="BMC Genomics">
        <title>Datura genome reveals duplications of psychoactive alkaloid biosynthetic genes and high mutation rate following tissue culture.</title>
        <authorList>
            <person name="Rajewski A."/>
            <person name="Carter-House D."/>
            <person name="Stajich J."/>
            <person name="Litt A."/>
        </authorList>
    </citation>
    <scope>NUCLEOTIDE SEQUENCE [LARGE SCALE GENOMIC DNA]</scope>
    <source>
        <strain evidence="1">AR-01</strain>
    </source>
</reference>
<dbReference type="InterPro" id="IPR016159">
    <property type="entry name" value="Cullin_repeat-like_dom_sf"/>
</dbReference>
<dbReference type="SUPFAM" id="SSF74788">
    <property type="entry name" value="Cullin repeat-like"/>
    <property type="match status" value="1"/>
</dbReference>
<keyword evidence="2" id="KW-1185">Reference proteome</keyword>
<dbReference type="Gene3D" id="1.20.1310.10">
    <property type="entry name" value="Cullin Repeats"/>
    <property type="match status" value="1"/>
</dbReference>
<gene>
    <name evidence="1" type="ORF">HAX54_037843</name>
</gene>
<organism evidence="1 2">
    <name type="scientific">Datura stramonium</name>
    <name type="common">Jimsonweed</name>
    <name type="synonym">Common thornapple</name>
    <dbReference type="NCBI Taxonomy" id="4076"/>
    <lineage>
        <taxon>Eukaryota</taxon>
        <taxon>Viridiplantae</taxon>
        <taxon>Streptophyta</taxon>
        <taxon>Embryophyta</taxon>
        <taxon>Tracheophyta</taxon>
        <taxon>Spermatophyta</taxon>
        <taxon>Magnoliopsida</taxon>
        <taxon>eudicotyledons</taxon>
        <taxon>Gunneridae</taxon>
        <taxon>Pentapetalae</taxon>
        <taxon>asterids</taxon>
        <taxon>lamiids</taxon>
        <taxon>Solanales</taxon>
        <taxon>Solanaceae</taxon>
        <taxon>Solanoideae</taxon>
        <taxon>Datureae</taxon>
        <taxon>Datura</taxon>
    </lineage>
</organism>